<dbReference type="Gene3D" id="3.55.40.20">
    <property type="entry name" value="Iron/manganese superoxide dismutase, C-terminal domain"/>
    <property type="match status" value="1"/>
</dbReference>
<dbReference type="InterPro" id="IPR050265">
    <property type="entry name" value="Fe/Mn_Superoxide_Dismutase"/>
</dbReference>
<dbReference type="InterPro" id="IPR036314">
    <property type="entry name" value="SOD_C_sf"/>
</dbReference>
<dbReference type="PIRSF" id="PIRSF000349">
    <property type="entry name" value="SODismutase"/>
    <property type="match status" value="1"/>
</dbReference>
<name>A0A0F9BXF9_9ZZZZ</name>
<comment type="similarity">
    <text evidence="1">Belongs to the iron/manganese superoxide dismutase family.</text>
</comment>
<dbReference type="Gene3D" id="1.10.287.990">
    <property type="entry name" value="Fe,Mn superoxide dismutase (SOD) domain"/>
    <property type="match status" value="1"/>
</dbReference>
<comment type="caution">
    <text evidence="6">The sequence shown here is derived from an EMBL/GenBank/DDBJ whole genome shotgun (WGS) entry which is preliminary data.</text>
</comment>
<dbReference type="PANTHER" id="PTHR11404:SF6">
    <property type="entry name" value="SUPEROXIDE DISMUTASE [MN], MITOCHONDRIAL"/>
    <property type="match status" value="1"/>
</dbReference>
<evidence type="ECO:0000256" key="3">
    <source>
        <dbReference type="ARBA" id="ARBA00022723"/>
    </source>
</evidence>
<dbReference type="InterPro" id="IPR019832">
    <property type="entry name" value="Mn/Fe_SOD_C"/>
</dbReference>
<evidence type="ECO:0000259" key="5">
    <source>
        <dbReference type="Pfam" id="PF02777"/>
    </source>
</evidence>
<gene>
    <name evidence="6" type="ORF">LCGC14_2393830</name>
</gene>
<sequence length="203" mass="23451">MTEIKPLKYKFLEGISEKTIKEHHDVLYAGYCKKVDQIRDELTEASKDNVNATYSTWRELNTELTFALNGVKLHEDYFANLGGSGEPTGTIINFIEQDWGSYDEYKADLAACGMAARGWVVTAYDLDDNRLYNFCCDAHNQGCIFNTIPLVVLDVYEHAYYMDYGTKRMAYIQAFMKNLDYEYVNSRIAEYELEKRRSQLKAA</sequence>
<evidence type="ECO:0000313" key="6">
    <source>
        <dbReference type="EMBL" id="KKL26584.1"/>
    </source>
</evidence>
<evidence type="ECO:0000256" key="4">
    <source>
        <dbReference type="ARBA" id="ARBA00023002"/>
    </source>
</evidence>
<evidence type="ECO:0000256" key="2">
    <source>
        <dbReference type="ARBA" id="ARBA00012682"/>
    </source>
</evidence>
<evidence type="ECO:0000256" key="1">
    <source>
        <dbReference type="ARBA" id="ARBA00008714"/>
    </source>
</evidence>
<dbReference type="GO" id="GO:0046872">
    <property type="term" value="F:metal ion binding"/>
    <property type="evidence" value="ECO:0007669"/>
    <property type="project" value="UniProtKB-KW"/>
</dbReference>
<dbReference type="GO" id="GO:0004784">
    <property type="term" value="F:superoxide dismutase activity"/>
    <property type="evidence" value="ECO:0007669"/>
    <property type="project" value="UniProtKB-EC"/>
</dbReference>
<keyword evidence="4" id="KW-0560">Oxidoreductase</keyword>
<proteinExistence type="inferred from homology"/>
<keyword evidence="3" id="KW-0479">Metal-binding</keyword>
<protein>
    <recommendedName>
        <fullName evidence="2">superoxide dismutase</fullName>
        <ecNumber evidence="2">1.15.1.1</ecNumber>
    </recommendedName>
</protein>
<accession>A0A0F9BXF9</accession>
<dbReference type="SUPFAM" id="SSF46609">
    <property type="entry name" value="Fe,Mn superoxide dismutase (SOD), N-terminal domain"/>
    <property type="match status" value="1"/>
</dbReference>
<dbReference type="Pfam" id="PF02777">
    <property type="entry name" value="Sod_Fe_C"/>
    <property type="match status" value="1"/>
</dbReference>
<feature type="domain" description="Manganese/iron superoxide dismutase C-terminal" evidence="5">
    <location>
        <begin position="87"/>
        <end position="187"/>
    </location>
</feature>
<organism evidence="6">
    <name type="scientific">marine sediment metagenome</name>
    <dbReference type="NCBI Taxonomy" id="412755"/>
    <lineage>
        <taxon>unclassified sequences</taxon>
        <taxon>metagenomes</taxon>
        <taxon>ecological metagenomes</taxon>
    </lineage>
</organism>
<reference evidence="6" key="1">
    <citation type="journal article" date="2015" name="Nature">
        <title>Complex archaea that bridge the gap between prokaryotes and eukaryotes.</title>
        <authorList>
            <person name="Spang A."/>
            <person name="Saw J.H."/>
            <person name="Jorgensen S.L."/>
            <person name="Zaremba-Niedzwiedzka K."/>
            <person name="Martijn J."/>
            <person name="Lind A.E."/>
            <person name="van Eijk R."/>
            <person name="Schleper C."/>
            <person name="Guy L."/>
            <person name="Ettema T.J."/>
        </authorList>
    </citation>
    <scope>NUCLEOTIDE SEQUENCE</scope>
</reference>
<dbReference type="PANTHER" id="PTHR11404">
    <property type="entry name" value="SUPEROXIDE DISMUTASE 2"/>
    <property type="match status" value="1"/>
</dbReference>
<dbReference type="SUPFAM" id="SSF54719">
    <property type="entry name" value="Fe,Mn superoxide dismutase (SOD), C-terminal domain"/>
    <property type="match status" value="1"/>
</dbReference>
<dbReference type="EC" id="1.15.1.1" evidence="2"/>
<dbReference type="InterPro" id="IPR036324">
    <property type="entry name" value="Mn/Fe_SOD_N_sf"/>
</dbReference>
<dbReference type="EMBL" id="LAZR01035788">
    <property type="protein sequence ID" value="KKL26584.1"/>
    <property type="molecule type" value="Genomic_DNA"/>
</dbReference>
<dbReference type="InterPro" id="IPR001189">
    <property type="entry name" value="Mn/Fe_SOD"/>
</dbReference>
<dbReference type="AlphaFoldDB" id="A0A0F9BXF9"/>